<evidence type="ECO:0000313" key="15">
    <source>
        <dbReference type="EMBL" id="EEY57930.1"/>
    </source>
</evidence>
<evidence type="ECO:0000259" key="14">
    <source>
        <dbReference type="PROSITE" id="PS50222"/>
    </source>
</evidence>
<dbReference type="Proteomes" id="UP000006643">
    <property type="component" value="Unassembled WGS sequence"/>
</dbReference>
<evidence type="ECO:0000256" key="10">
    <source>
        <dbReference type="ARBA" id="ARBA00024334"/>
    </source>
</evidence>
<dbReference type="SMART" id="SM00054">
    <property type="entry name" value="EFh"/>
    <property type="match status" value="4"/>
</dbReference>
<dbReference type="InterPro" id="IPR018247">
    <property type="entry name" value="EF_Hand_1_Ca_BS"/>
</dbReference>
<dbReference type="GO" id="GO:0005509">
    <property type="term" value="F:calcium ion binding"/>
    <property type="evidence" value="ECO:0007669"/>
    <property type="project" value="InterPro"/>
</dbReference>
<evidence type="ECO:0000256" key="4">
    <source>
        <dbReference type="ARBA" id="ARBA00022679"/>
    </source>
</evidence>
<evidence type="ECO:0000256" key="12">
    <source>
        <dbReference type="SAM" id="MobiDB-lite"/>
    </source>
</evidence>
<feature type="binding site" evidence="11">
    <location>
        <position position="113"/>
    </location>
    <ligand>
        <name>ATP</name>
        <dbReference type="ChEBI" id="CHEBI:30616"/>
    </ligand>
</feature>
<dbReference type="GeneID" id="9477490"/>
<comment type="similarity">
    <text evidence="2">Belongs to the centrin family.</text>
</comment>
<dbReference type="InterPro" id="IPR011992">
    <property type="entry name" value="EF-hand-dom_pair"/>
</dbReference>
<evidence type="ECO:0000259" key="13">
    <source>
        <dbReference type="PROSITE" id="PS50011"/>
    </source>
</evidence>
<dbReference type="AlphaFoldDB" id="D0MR11"/>
<sequence>MRLLTRAPVRSKATPTSAVQHLPPPKPKEASYSNGTGWVGFVTTAAALGVAILMHRDAPSSDVECGSRSESWWASPKLEQRGHYTLLKELGRGGFSIVRLAFDTETKQMLAAKIFDPKSSSMETIQAEIDILRYLGVHRNIVSLHDVLYLKDETVMLTDLVEGGELFDYIVDMGSVSEQDAAHLLHDVCQALDYVHSRGVCAYWAPEIIKRQPQDFGVDMWAFGVLAYITLTGVHPYDPRGDKSDAEIVKEIANGNYDVENNWYKNLTAEAKDFLTRLLDSDPAKRLTAKQALQHSWLSGITTSAEPLDSCYTQRLQSYQRLQQLRANILAVVMGVQHAKLGKTSDADEKRLTSRRTATVNMDMFKETFSLFDKDESGCIDQEELKGMLLALGQQLSSSEIDEIMHQADTDGDGKISFTEFVSMMNDRLFRRGDLTTGDLKAAFDTFDVNHDGFISSSELEHILHVLGNKHINNEETCKIIQAADKNEDGKIDYDEFCALMQQQQQHTKS</sequence>
<keyword evidence="8" id="KW-0106">Calcium</keyword>
<accession>D0MR11</accession>
<dbReference type="RefSeq" id="XP_002909116.1">
    <property type="nucleotide sequence ID" value="XM_002909070.1"/>
</dbReference>
<dbReference type="InterPro" id="IPR000719">
    <property type="entry name" value="Prot_kinase_dom"/>
</dbReference>
<dbReference type="Pfam" id="PF13499">
    <property type="entry name" value="EF-hand_7"/>
    <property type="match status" value="2"/>
</dbReference>
<feature type="domain" description="EF-hand" evidence="14">
    <location>
        <begin position="435"/>
        <end position="470"/>
    </location>
</feature>
<keyword evidence="5" id="KW-0677">Repeat</keyword>
<dbReference type="PANTHER" id="PTHR24349">
    <property type="entry name" value="SERINE/THREONINE-PROTEIN KINASE"/>
    <property type="match status" value="1"/>
</dbReference>
<dbReference type="Gene3D" id="1.10.238.10">
    <property type="entry name" value="EF-hand"/>
    <property type="match status" value="2"/>
</dbReference>
<comment type="cofactor">
    <cofactor evidence="1">
        <name>Mg(2+)</name>
        <dbReference type="ChEBI" id="CHEBI:18420"/>
    </cofactor>
</comment>
<dbReference type="KEGG" id="pif:PITG_00525"/>
<evidence type="ECO:0000256" key="11">
    <source>
        <dbReference type="PROSITE-ProRule" id="PRU10141"/>
    </source>
</evidence>
<dbReference type="InParanoid" id="D0MR11"/>
<dbReference type="Gene3D" id="1.10.510.10">
    <property type="entry name" value="Transferase(Phosphotransferase) domain 1"/>
    <property type="match status" value="2"/>
</dbReference>
<dbReference type="GO" id="GO:0005524">
    <property type="term" value="F:ATP binding"/>
    <property type="evidence" value="ECO:0007669"/>
    <property type="project" value="UniProtKB-UniRule"/>
</dbReference>
<reference evidence="16" key="1">
    <citation type="journal article" date="2009" name="Nature">
        <title>Genome sequence and analysis of the Irish potato famine pathogen Phytophthora infestans.</title>
        <authorList>
            <consortium name="The Broad Institute Genome Sequencing Platform"/>
            <person name="Haas B.J."/>
            <person name="Kamoun S."/>
            <person name="Zody M.C."/>
            <person name="Jiang R.H."/>
            <person name="Handsaker R.E."/>
            <person name="Cano L.M."/>
            <person name="Grabherr M."/>
            <person name="Kodira C.D."/>
            <person name="Raffaele S."/>
            <person name="Torto-Alalibo T."/>
            <person name="Bozkurt T.O."/>
            <person name="Ah-Fong A.M."/>
            <person name="Alvarado L."/>
            <person name="Anderson V.L."/>
            <person name="Armstrong M.R."/>
            <person name="Avrova A."/>
            <person name="Baxter L."/>
            <person name="Beynon J."/>
            <person name="Boevink P.C."/>
            <person name="Bollmann S.R."/>
            <person name="Bos J.I."/>
            <person name="Bulone V."/>
            <person name="Cai G."/>
            <person name="Cakir C."/>
            <person name="Carrington J.C."/>
            <person name="Chawner M."/>
            <person name="Conti L."/>
            <person name="Costanzo S."/>
            <person name="Ewan R."/>
            <person name="Fahlgren N."/>
            <person name="Fischbach M.A."/>
            <person name="Fugelstad J."/>
            <person name="Gilroy E.M."/>
            <person name="Gnerre S."/>
            <person name="Green P.J."/>
            <person name="Grenville-Briggs L.J."/>
            <person name="Griffith J."/>
            <person name="Grunwald N.J."/>
            <person name="Horn K."/>
            <person name="Horner N.R."/>
            <person name="Hu C.H."/>
            <person name="Huitema E."/>
            <person name="Jeong D.H."/>
            <person name="Jones A.M."/>
            <person name="Jones J.D."/>
            <person name="Jones R.W."/>
            <person name="Karlsson E.K."/>
            <person name="Kunjeti S.G."/>
            <person name="Lamour K."/>
            <person name="Liu Z."/>
            <person name="Ma L."/>
            <person name="Maclean D."/>
            <person name="Chibucos M.C."/>
            <person name="McDonald H."/>
            <person name="McWalters J."/>
            <person name="Meijer H.J."/>
            <person name="Morgan W."/>
            <person name="Morris P.F."/>
            <person name="Munro C.A."/>
            <person name="O'Neill K."/>
            <person name="Ospina-Giraldo M."/>
            <person name="Pinzon A."/>
            <person name="Pritchard L."/>
            <person name="Ramsahoye B."/>
            <person name="Ren Q."/>
            <person name="Restrepo S."/>
            <person name="Roy S."/>
            <person name="Sadanandom A."/>
            <person name="Savidor A."/>
            <person name="Schornack S."/>
            <person name="Schwartz D.C."/>
            <person name="Schumann U.D."/>
            <person name="Schwessinger B."/>
            <person name="Seyer L."/>
            <person name="Sharpe T."/>
            <person name="Silvar C."/>
            <person name="Song J."/>
            <person name="Studholme D.J."/>
            <person name="Sykes S."/>
            <person name="Thines M."/>
            <person name="van de Vondervoort P.J."/>
            <person name="Phuntumart V."/>
            <person name="Wawra S."/>
            <person name="Weide R."/>
            <person name="Win J."/>
            <person name="Young C."/>
            <person name="Zhou S."/>
            <person name="Fry W."/>
            <person name="Meyers B.C."/>
            <person name="van West P."/>
            <person name="Ristaino J."/>
            <person name="Govers F."/>
            <person name="Birch P.R."/>
            <person name="Whisson S.C."/>
            <person name="Judelson H.S."/>
            <person name="Nusbaum C."/>
        </authorList>
    </citation>
    <scope>NUCLEOTIDE SEQUENCE [LARGE SCALE GENOMIC DNA]</scope>
    <source>
        <strain evidence="16">T30-4</strain>
    </source>
</reference>
<dbReference type="GO" id="GO:0043226">
    <property type="term" value="C:organelle"/>
    <property type="evidence" value="ECO:0007669"/>
    <property type="project" value="UniProtKB-ARBA"/>
</dbReference>
<dbReference type="STRING" id="403677.D0MR11"/>
<dbReference type="InterPro" id="IPR011009">
    <property type="entry name" value="Kinase-like_dom_sf"/>
</dbReference>
<keyword evidence="4" id="KW-0808">Transferase</keyword>
<evidence type="ECO:0000313" key="16">
    <source>
        <dbReference type="Proteomes" id="UP000006643"/>
    </source>
</evidence>
<dbReference type="HOGENOM" id="CLU_000288_37_4_1"/>
<evidence type="ECO:0000256" key="7">
    <source>
        <dbReference type="ARBA" id="ARBA00022777"/>
    </source>
</evidence>
<dbReference type="OMA" id="FINLKAG"/>
<dbReference type="SUPFAM" id="SSF47473">
    <property type="entry name" value="EF-hand"/>
    <property type="match status" value="1"/>
</dbReference>
<keyword evidence="3" id="KW-0723">Serine/threonine-protein kinase</keyword>
<dbReference type="SUPFAM" id="SSF56112">
    <property type="entry name" value="Protein kinase-like (PK-like)"/>
    <property type="match status" value="1"/>
</dbReference>
<evidence type="ECO:0000256" key="8">
    <source>
        <dbReference type="ARBA" id="ARBA00022837"/>
    </source>
</evidence>
<evidence type="ECO:0000256" key="2">
    <source>
        <dbReference type="ARBA" id="ARBA00005253"/>
    </source>
</evidence>
<evidence type="ECO:0000256" key="1">
    <source>
        <dbReference type="ARBA" id="ARBA00001946"/>
    </source>
</evidence>
<feature type="domain" description="EF-hand" evidence="14">
    <location>
        <begin position="360"/>
        <end position="395"/>
    </location>
</feature>
<feature type="region of interest" description="Disordered" evidence="12">
    <location>
        <begin position="1"/>
        <end position="31"/>
    </location>
</feature>
<dbReference type="InterPro" id="IPR050205">
    <property type="entry name" value="CDPK_Ser/Thr_kinases"/>
</dbReference>
<feature type="domain" description="Protein kinase" evidence="13">
    <location>
        <begin position="84"/>
        <end position="298"/>
    </location>
</feature>
<comment type="similarity">
    <text evidence="10">Belongs to the protein kinase superfamily. Ser/Thr protein kinase family. CDPK subfamily.</text>
</comment>
<keyword evidence="16" id="KW-1185">Reference proteome</keyword>
<dbReference type="EMBL" id="DS028118">
    <property type="protein sequence ID" value="EEY57930.1"/>
    <property type="molecule type" value="Genomic_DNA"/>
</dbReference>
<dbReference type="PROSITE" id="PS00018">
    <property type="entry name" value="EF_HAND_1"/>
    <property type="match status" value="4"/>
</dbReference>
<dbReference type="OrthoDB" id="40902at2759"/>
<dbReference type="VEuPathDB" id="FungiDB:PITG_00525"/>
<dbReference type="InterPro" id="IPR002048">
    <property type="entry name" value="EF_hand_dom"/>
</dbReference>
<feature type="domain" description="EF-hand" evidence="14">
    <location>
        <begin position="472"/>
        <end position="507"/>
    </location>
</feature>
<proteinExistence type="inferred from homology"/>
<feature type="domain" description="EF-hand" evidence="14">
    <location>
        <begin position="396"/>
        <end position="431"/>
    </location>
</feature>
<evidence type="ECO:0000256" key="6">
    <source>
        <dbReference type="ARBA" id="ARBA00022741"/>
    </source>
</evidence>
<evidence type="ECO:0000256" key="3">
    <source>
        <dbReference type="ARBA" id="ARBA00022527"/>
    </source>
</evidence>
<name>D0MR11_PHYIT</name>
<organism evidence="15 16">
    <name type="scientific">Phytophthora infestans (strain T30-4)</name>
    <name type="common">Potato late blight agent</name>
    <dbReference type="NCBI Taxonomy" id="403677"/>
    <lineage>
        <taxon>Eukaryota</taxon>
        <taxon>Sar</taxon>
        <taxon>Stramenopiles</taxon>
        <taxon>Oomycota</taxon>
        <taxon>Peronosporomycetes</taxon>
        <taxon>Peronosporales</taxon>
        <taxon>Peronosporaceae</taxon>
        <taxon>Phytophthora</taxon>
    </lineage>
</organism>
<evidence type="ECO:0000256" key="9">
    <source>
        <dbReference type="ARBA" id="ARBA00022840"/>
    </source>
</evidence>
<gene>
    <name evidence="15" type="ORF">PITG_00525</name>
</gene>
<dbReference type="PROSITE" id="PS00107">
    <property type="entry name" value="PROTEIN_KINASE_ATP"/>
    <property type="match status" value="1"/>
</dbReference>
<evidence type="ECO:0000256" key="5">
    <source>
        <dbReference type="ARBA" id="ARBA00022737"/>
    </source>
</evidence>
<dbReference type="eggNOG" id="KOG0032">
    <property type="taxonomic scope" value="Eukaryota"/>
</dbReference>
<dbReference type="CDD" id="cd00051">
    <property type="entry name" value="EFh"/>
    <property type="match status" value="1"/>
</dbReference>
<keyword evidence="7 15" id="KW-0418">Kinase</keyword>
<dbReference type="PROSITE" id="PS50011">
    <property type="entry name" value="PROTEIN_KINASE_DOM"/>
    <property type="match status" value="1"/>
</dbReference>
<dbReference type="Pfam" id="PF00069">
    <property type="entry name" value="Pkinase"/>
    <property type="match status" value="2"/>
</dbReference>
<keyword evidence="9 11" id="KW-0067">ATP-binding</keyword>
<dbReference type="GO" id="GO:0004674">
    <property type="term" value="F:protein serine/threonine kinase activity"/>
    <property type="evidence" value="ECO:0007669"/>
    <property type="project" value="UniProtKB-KW"/>
</dbReference>
<dbReference type="FunFam" id="1.10.238.10:FF:000178">
    <property type="entry name" value="Calmodulin-2 A"/>
    <property type="match status" value="1"/>
</dbReference>
<keyword evidence="6 11" id="KW-0547">Nucleotide-binding</keyword>
<protein>
    <submittedName>
        <fullName evidence="15">Protein kinase, putative</fullName>
    </submittedName>
</protein>
<dbReference type="InterPro" id="IPR017441">
    <property type="entry name" value="Protein_kinase_ATP_BS"/>
</dbReference>
<dbReference type="PROSITE" id="PS50222">
    <property type="entry name" value="EF_HAND_2"/>
    <property type="match status" value="4"/>
</dbReference>